<dbReference type="InterPro" id="IPR050187">
    <property type="entry name" value="Lipid_Phosphate_FormReg"/>
</dbReference>
<dbReference type="InterPro" id="IPR016064">
    <property type="entry name" value="NAD/diacylglycerol_kinase_sf"/>
</dbReference>
<evidence type="ECO:0000313" key="3">
    <source>
        <dbReference type="Proteomes" id="UP001420932"/>
    </source>
</evidence>
<organism evidence="2 3">
    <name type="scientific">Stephania yunnanensis</name>
    <dbReference type="NCBI Taxonomy" id="152371"/>
    <lineage>
        <taxon>Eukaryota</taxon>
        <taxon>Viridiplantae</taxon>
        <taxon>Streptophyta</taxon>
        <taxon>Embryophyta</taxon>
        <taxon>Tracheophyta</taxon>
        <taxon>Spermatophyta</taxon>
        <taxon>Magnoliopsida</taxon>
        <taxon>Ranunculales</taxon>
        <taxon>Menispermaceae</taxon>
        <taxon>Menispermoideae</taxon>
        <taxon>Cissampelideae</taxon>
        <taxon>Stephania</taxon>
    </lineage>
</organism>
<dbReference type="Gene3D" id="3.40.50.10330">
    <property type="entry name" value="Probable inorganic polyphosphate/atp-NAD kinase, domain 1"/>
    <property type="match status" value="1"/>
</dbReference>
<dbReference type="GO" id="GO:0016020">
    <property type="term" value="C:membrane"/>
    <property type="evidence" value="ECO:0007669"/>
    <property type="project" value="GOC"/>
</dbReference>
<dbReference type="Gene3D" id="2.60.200.40">
    <property type="match status" value="1"/>
</dbReference>
<dbReference type="Pfam" id="PF00781">
    <property type="entry name" value="DAGK_cat"/>
    <property type="match status" value="1"/>
</dbReference>
<name>A0AAP0ISZ8_9MAGN</name>
<comment type="caution">
    <text evidence="2">The sequence shown here is derived from an EMBL/GenBank/DDBJ whole genome shotgun (WGS) entry which is preliminary data.</text>
</comment>
<protein>
    <recommendedName>
        <fullName evidence="1">DAGKc domain-containing protein</fullName>
    </recommendedName>
</protein>
<dbReference type="Pfam" id="PF19280">
    <property type="entry name" value="CERK_C"/>
    <property type="match status" value="1"/>
</dbReference>
<dbReference type="SUPFAM" id="SSF111331">
    <property type="entry name" value="NAD kinase/diacylglycerol kinase-like"/>
    <property type="match status" value="1"/>
</dbReference>
<dbReference type="InterPro" id="IPR017438">
    <property type="entry name" value="ATP-NAD_kinase_N"/>
</dbReference>
<dbReference type="Proteomes" id="UP001420932">
    <property type="component" value="Unassembled WGS sequence"/>
</dbReference>
<dbReference type="InterPro" id="IPR045363">
    <property type="entry name" value="CERK_C"/>
</dbReference>
<sequence length="646" mass="72734">MDGEASAMSSNLFLDHVGEVVLSINSDGLSWKSVDSINNFVDWGLIHESSLPDAGRCLLGRDSEMYRFTVHGYQRSKKQPSLWLLVAYTFGHKDLQMCQNWVEQINDLISKDAERPKSLLVFVHPLSGKRNGCKVWEDLAPIFSRAKVETKVTVTKRAGHALDVMTSITDQELYSYDGVVVVGGDGFFSEILNGLLCSRHKAPYPPAPENIHSVSIPVSDHSETELTTAHQGEDQHPLLQNSEAGTSGFLNFRSGDGSCEADQDRVFAFPNKRFRLGIIPAGSTDAIVICTTGTRDAITSALHIVLGKRVHLDIAQVVRWKMTASSKVEPLVRYAASFAGYGFYGDVISESEQYRWMGPKRYDYAGTKVFLKHRSYEAEINYIEVKTSAAETTPQESFRNNRLRKLWNPPKKPKTICRVNCSVCNEVGSTAQMLKNDARWLRSKGRFLSVGAAIISCRNERAPDGLVADAHLADGLLHLILIKDCPLALYLWHLTQLARKDGDPLDFKFVEHYKVRLFLYIPISFHKSVDTNWVSKLTSLPDLIQFYTILQMVFWSFRAEKMNTEGNEPRHSSLNAFQVAKNLYCYENELNDLKIAHSSKPSWQVFYTFISLLPFARREATYEDFANNGGFSISNVATILILVYVL</sequence>
<dbReference type="AlphaFoldDB" id="A0AAP0ISZ8"/>
<accession>A0AAP0ISZ8</accession>
<evidence type="ECO:0000313" key="2">
    <source>
        <dbReference type="EMBL" id="KAK9120860.1"/>
    </source>
</evidence>
<keyword evidence="3" id="KW-1185">Reference proteome</keyword>
<dbReference type="EMBL" id="JBBNAF010000008">
    <property type="protein sequence ID" value="KAK9120860.1"/>
    <property type="molecule type" value="Genomic_DNA"/>
</dbReference>
<feature type="domain" description="DAGKc" evidence="1">
    <location>
        <begin position="114"/>
        <end position="321"/>
    </location>
</feature>
<gene>
    <name evidence="2" type="ORF">Syun_018477</name>
</gene>
<dbReference type="PANTHER" id="PTHR12358">
    <property type="entry name" value="SPHINGOSINE KINASE"/>
    <property type="match status" value="1"/>
</dbReference>
<dbReference type="PROSITE" id="PS50146">
    <property type="entry name" value="DAGK"/>
    <property type="match status" value="1"/>
</dbReference>
<dbReference type="GO" id="GO:0006672">
    <property type="term" value="P:ceramide metabolic process"/>
    <property type="evidence" value="ECO:0007669"/>
    <property type="project" value="TreeGrafter"/>
</dbReference>
<reference evidence="2 3" key="1">
    <citation type="submission" date="2024-01" db="EMBL/GenBank/DDBJ databases">
        <title>Genome assemblies of Stephania.</title>
        <authorList>
            <person name="Yang L."/>
        </authorList>
    </citation>
    <scope>NUCLEOTIDE SEQUENCE [LARGE SCALE GENOMIC DNA]</scope>
    <source>
        <strain evidence="2">YNDBR</strain>
        <tissue evidence="2">Leaf</tissue>
    </source>
</reference>
<dbReference type="GO" id="GO:0001729">
    <property type="term" value="F:ceramide kinase activity"/>
    <property type="evidence" value="ECO:0007669"/>
    <property type="project" value="TreeGrafter"/>
</dbReference>
<proteinExistence type="predicted"/>
<evidence type="ECO:0000259" key="1">
    <source>
        <dbReference type="PROSITE" id="PS50146"/>
    </source>
</evidence>
<dbReference type="PANTHER" id="PTHR12358:SF6">
    <property type="entry name" value="CERAMIDE KINASE"/>
    <property type="match status" value="1"/>
</dbReference>
<dbReference type="InterPro" id="IPR001206">
    <property type="entry name" value="Diacylglycerol_kinase_cat_dom"/>
</dbReference>